<evidence type="ECO:0000313" key="4">
    <source>
        <dbReference type="Proteomes" id="UP000443353"/>
    </source>
</evidence>
<protein>
    <submittedName>
        <fullName evidence="3">Uncharacterized protein</fullName>
    </submittedName>
</protein>
<gene>
    <name evidence="3" type="ORF">GPY61_26395</name>
</gene>
<comment type="caution">
    <text evidence="3">The sequence shown here is derived from an EMBL/GenBank/DDBJ whole genome shotgun (WGS) entry which is preliminary data.</text>
</comment>
<proteinExistence type="predicted"/>
<evidence type="ECO:0000256" key="2">
    <source>
        <dbReference type="SAM" id="SignalP"/>
    </source>
</evidence>
<keyword evidence="4" id="KW-1185">Reference proteome</keyword>
<evidence type="ECO:0000256" key="1">
    <source>
        <dbReference type="SAM" id="MobiDB-lite"/>
    </source>
</evidence>
<dbReference type="EMBL" id="WSES01000009">
    <property type="protein sequence ID" value="MVW63460.1"/>
    <property type="molecule type" value="Genomic_DNA"/>
</dbReference>
<feature type="chain" id="PRO_5030765491" evidence="2">
    <location>
        <begin position="29"/>
        <end position="146"/>
    </location>
</feature>
<organism evidence="3 4">
    <name type="scientific">Massilia cellulosiltytica</name>
    <dbReference type="NCBI Taxonomy" id="2683234"/>
    <lineage>
        <taxon>Bacteria</taxon>
        <taxon>Pseudomonadati</taxon>
        <taxon>Pseudomonadota</taxon>
        <taxon>Betaproteobacteria</taxon>
        <taxon>Burkholderiales</taxon>
        <taxon>Oxalobacteraceae</taxon>
        <taxon>Telluria group</taxon>
        <taxon>Massilia</taxon>
    </lineage>
</organism>
<name>A0A7X3G4U5_9BURK</name>
<dbReference type="RefSeq" id="WP_156403925.1">
    <property type="nucleotide sequence ID" value="NZ_WSES01000009.1"/>
</dbReference>
<sequence length="146" mass="14417">MQSSLKSSVSNRVCSFAVLAVCASAAWAGPELAVPARDSAPAAQPATGADNGAGKSAQAQDSLGFGPAADLGKLEHSRGGTDTFNTSNNANLGGVVSGNSAVNVITGSNTIDAGAFANMSGIPVVIQNSGANVLIQNATIVNLQFK</sequence>
<evidence type="ECO:0000313" key="3">
    <source>
        <dbReference type="EMBL" id="MVW63460.1"/>
    </source>
</evidence>
<accession>A0A7X3G4U5</accession>
<dbReference type="AlphaFoldDB" id="A0A7X3G4U5"/>
<feature type="signal peptide" evidence="2">
    <location>
        <begin position="1"/>
        <end position="28"/>
    </location>
</feature>
<reference evidence="3 4" key="1">
    <citation type="submission" date="2019-12" db="EMBL/GenBank/DDBJ databases">
        <authorList>
            <person name="Li C."/>
            <person name="Zhao J."/>
        </authorList>
    </citation>
    <scope>NUCLEOTIDE SEQUENCE [LARGE SCALE GENOMIC DNA]</scope>
    <source>
        <strain evidence="3 4">NEAU-DD11</strain>
    </source>
</reference>
<dbReference type="Proteomes" id="UP000443353">
    <property type="component" value="Unassembled WGS sequence"/>
</dbReference>
<feature type="region of interest" description="Disordered" evidence="1">
    <location>
        <begin position="39"/>
        <end position="83"/>
    </location>
</feature>
<keyword evidence="2" id="KW-0732">Signal</keyword>